<dbReference type="Proteomes" id="UP000288805">
    <property type="component" value="Unassembled WGS sequence"/>
</dbReference>
<gene>
    <name evidence="1" type="ORF">CK203_061247</name>
</gene>
<dbReference type="AlphaFoldDB" id="A0A438G5C7"/>
<organism evidence="1 2">
    <name type="scientific">Vitis vinifera</name>
    <name type="common">Grape</name>
    <dbReference type="NCBI Taxonomy" id="29760"/>
    <lineage>
        <taxon>Eukaryota</taxon>
        <taxon>Viridiplantae</taxon>
        <taxon>Streptophyta</taxon>
        <taxon>Embryophyta</taxon>
        <taxon>Tracheophyta</taxon>
        <taxon>Spermatophyta</taxon>
        <taxon>Magnoliopsida</taxon>
        <taxon>eudicotyledons</taxon>
        <taxon>Gunneridae</taxon>
        <taxon>Pentapetalae</taxon>
        <taxon>rosids</taxon>
        <taxon>Vitales</taxon>
        <taxon>Vitaceae</taxon>
        <taxon>Viteae</taxon>
        <taxon>Vitis</taxon>
    </lineage>
</organism>
<comment type="caution">
    <text evidence="1">The sequence shown here is derived from an EMBL/GenBank/DDBJ whole genome shotgun (WGS) entry which is preliminary data.</text>
</comment>
<protein>
    <submittedName>
        <fullName evidence="1">Uncharacterized protein</fullName>
    </submittedName>
</protein>
<evidence type="ECO:0000313" key="1">
    <source>
        <dbReference type="EMBL" id="RVW67405.1"/>
    </source>
</evidence>
<name>A0A438G5C7_VITVI</name>
<dbReference type="EMBL" id="QGNW01000586">
    <property type="protein sequence ID" value="RVW67405.1"/>
    <property type="molecule type" value="Genomic_DNA"/>
</dbReference>
<accession>A0A438G5C7</accession>
<proteinExistence type="predicted"/>
<reference evidence="1 2" key="1">
    <citation type="journal article" date="2018" name="PLoS Genet.">
        <title>Population sequencing reveals clonal diversity and ancestral inbreeding in the grapevine cultivar Chardonnay.</title>
        <authorList>
            <person name="Roach M.J."/>
            <person name="Johnson D.L."/>
            <person name="Bohlmann J."/>
            <person name="van Vuuren H.J."/>
            <person name="Jones S.J."/>
            <person name="Pretorius I.S."/>
            <person name="Schmidt S.A."/>
            <person name="Borneman A.R."/>
        </authorList>
    </citation>
    <scope>NUCLEOTIDE SEQUENCE [LARGE SCALE GENOMIC DNA]</scope>
    <source>
        <strain evidence="2">cv. Chardonnay</strain>
        <tissue evidence="1">Leaf</tissue>
    </source>
</reference>
<sequence>MDSLKWRGRKEEWSERRGKERYGTWPPSAYFGAFGERNSQVLNKNDPSDQRLKEAFIKSLWDLLESPWNCRTIPY</sequence>
<evidence type="ECO:0000313" key="2">
    <source>
        <dbReference type="Proteomes" id="UP000288805"/>
    </source>
</evidence>